<keyword evidence="2" id="KW-0479">Metal-binding</keyword>
<evidence type="ECO:0000259" key="12">
    <source>
        <dbReference type="PROSITE" id="PS50048"/>
    </source>
</evidence>
<accession>A0A1L9Q1K7</accession>
<feature type="region of interest" description="Disordered" evidence="11">
    <location>
        <begin position="112"/>
        <end position="145"/>
    </location>
</feature>
<proteinExistence type="predicted"/>
<feature type="domain" description="C2H2-type" evidence="13">
    <location>
        <begin position="28"/>
        <end position="59"/>
    </location>
</feature>
<dbReference type="InterPro" id="IPR036864">
    <property type="entry name" value="Zn2-C6_fun-type_DNA-bd_sf"/>
</dbReference>
<organism evidence="14 15">
    <name type="scientific">Aspergillus versicolor CBS 583.65</name>
    <dbReference type="NCBI Taxonomy" id="1036611"/>
    <lineage>
        <taxon>Eukaryota</taxon>
        <taxon>Fungi</taxon>
        <taxon>Dikarya</taxon>
        <taxon>Ascomycota</taxon>
        <taxon>Pezizomycotina</taxon>
        <taxon>Eurotiomycetes</taxon>
        <taxon>Eurotiomycetidae</taxon>
        <taxon>Eurotiales</taxon>
        <taxon>Aspergillaceae</taxon>
        <taxon>Aspergillus</taxon>
        <taxon>Aspergillus subgen. Nidulantes</taxon>
    </lineage>
</organism>
<evidence type="ECO:0000256" key="11">
    <source>
        <dbReference type="SAM" id="MobiDB-lite"/>
    </source>
</evidence>
<sequence length="698" mass="76770">MRRPVSPSPISVPVVSHALADDPNQKPFPCRFAGCAREFLRRDTALRHAKTCAHRDNKTPYRARVKGKPRSSCGSCALRKTACDGNWPCGSCVARGGPDAARCSYNRVTVSASSSSFSSGPSEPFPRGRIQRDHSHSHSPTHENEVGVSDDLLMATIPFLVNYYGINRSCSNLYLALEIGRPLPDLSISPGCAPSSLYPYRCNNNAQESSEEVLADFTARGAEILETLRITATTCSLSSSSSSTTTASTALETAATAGIFSSASIDRLARFCIYRLQRHFPFVHRPTFCVATASIPLLLAMILAGCVVDATYESPLPVPSDRATSAVSRLQLAVDCFDIAEDFIFRLPLFNLKDLAKSHIHSHSQTTTIETDTLMAAIIVVSLQIGRNDNAIRRRLRRLRLPALADAARALGLFGVAHRDRGTRDENQRPRWGSTRLQEEIGIRLATSIFLLDCQLTGCTSATPYIAVEELTRDLPCSESSFIIITELSTMPSLLEGPSSIADIPVSLPTVTLSETIHILVAEADAPPGDEASFWLQLRGISILGLFTVVAGMFSRPSQYQHVPKTLITWRTFHRTLTHSTPLPGIYCLIFTDVRAGRIATRDSYKRAMFHRALDRWRLLWKDLLWRSEIHELDLVGYVGCAEELWLLSRVLLQLGPTDVRDMDSSEAEGEDDDKGELTLTLTVPLCEIRRTLAGDPG</sequence>
<evidence type="ECO:0000256" key="4">
    <source>
        <dbReference type="ARBA" id="ARBA00022771"/>
    </source>
</evidence>
<dbReference type="GO" id="GO:0000981">
    <property type="term" value="F:DNA-binding transcription factor activity, RNA polymerase II-specific"/>
    <property type="evidence" value="ECO:0007669"/>
    <property type="project" value="InterPro"/>
</dbReference>
<evidence type="ECO:0000256" key="7">
    <source>
        <dbReference type="ARBA" id="ARBA00023125"/>
    </source>
</evidence>
<evidence type="ECO:0000256" key="9">
    <source>
        <dbReference type="ARBA" id="ARBA00023242"/>
    </source>
</evidence>
<name>A0A1L9Q1K7_ASPVE</name>
<dbReference type="InterPro" id="IPR013087">
    <property type="entry name" value="Znf_C2H2_type"/>
</dbReference>
<dbReference type="InterPro" id="IPR007219">
    <property type="entry name" value="XnlR_reg_dom"/>
</dbReference>
<evidence type="ECO:0000256" key="2">
    <source>
        <dbReference type="ARBA" id="ARBA00022723"/>
    </source>
</evidence>
<keyword evidence="7" id="KW-0238">DNA-binding</keyword>
<dbReference type="InterPro" id="IPR001138">
    <property type="entry name" value="Zn2Cys6_DnaBD"/>
</dbReference>
<dbReference type="PROSITE" id="PS50157">
    <property type="entry name" value="ZINC_FINGER_C2H2_2"/>
    <property type="match status" value="1"/>
</dbReference>
<dbReference type="PANTHER" id="PTHR40626">
    <property type="entry name" value="MIP31509P"/>
    <property type="match status" value="1"/>
</dbReference>
<keyword evidence="6" id="KW-0805">Transcription regulation</keyword>
<evidence type="ECO:0000256" key="1">
    <source>
        <dbReference type="ARBA" id="ARBA00004123"/>
    </source>
</evidence>
<dbReference type="Proteomes" id="UP000184073">
    <property type="component" value="Unassembled WGS sequence"/>
</dbReference>
<protein>
    <recommendedName>
        <fullName evidence="16">Zn(2)-C6 fungal-type domain-containing protein</fullName>
    </recommendedName>
</protein>
<dbReference type="GO" id="GO:0005634">
    <property type="term" value="C:nucleus"/>
    <property type="evidence" value="ECO:0007669"/>
    <property type="project" value="UniProtKB-SubCell"/>
</dbReference>
<evidence type="ECO:0000256" key="6">
    <source>
        <dbReference type="ARBA" id="ARBA00023015"/>
    </source>
</evidence>
<dbReference type="RefSeq" id="XP_040673415.1">
    <property type="nucleotide sequence ID" value="XM_040818445.1"/>
</dbReference>
<dbReference type="STRING" id="1036611.A0A1L9Q1K7"/>
<evidence type="ECO:0000256" key="8">
    <source>
        <dbReference type="ARBA" id="ARBA00023163"/>
    </source>
</evidence>
<dbReference type="VEuPathDB" id="FungiDB:ASPVEDRAFT_88892"/>
<evidence type="ECO:0000256" key="10">
    <source>
        <dbReference type="PROSITE-ProRule" id="PRU00042"/>
    </source>
</evidence>
<dbReference type="GO" id="GO:0000978">
    <property type="term" value="F:RNA polymerase II cis-regulatory region sequence-specific DNA binding"/>
    <property type="evidence" value="ECO:0007669"/>
    <property type="project" value="InterPro"/>
</dbReference>
<evidence type="ECO:0008006" key="16">
    <source>
        <dbReference type="Google" id="ProtNLM"/>
    </source>
</evidence>
<dbReference type="EMBL" id="KV878137">
    <property type="protein sequence ID" value="OJJ07653.1"/>
    <property type="molecule type" value="Genomic_DNA"/>
</dbReference>
<dbReference type="PROSITE" id="PS50048">
    <property type="entry name" value="ZN2_CY6_FUNGAL_2"/>
    <property type="match status" value="1"/>
</dbReference>
<feature type="compositionally biased region" description="Low complexity" evidence="11">
    <location>
        <begin position="112"/>
        <end position="122"/>
    </location>
</feature>
<dbReference type="PANTHER" id="PTHR40626:SF1">
    <property type="entry name" value="TRANSCRIPTION FACTOR WITH C2H2 AND ZN(2)-CYS(6) DNA BINDING DOMAIN (EUROFUNG)"/>
    <property type="match status" value="1"/>
</dbReference>
<feature type="domain" description="Zn(2)-C6 fungal-type" evidence="12">
    <location>
        <begin position="72"/>
        <end position="105"/>
    </location>
</feature>
<dbReference type="OrthoDB" id="4508627at2759"/>
<dbReference type="GO" id="GO:0000785">
    <property type="term" value="C:chromatin"/>
    <property type="evidence" value="ECO:0007669"/>
    <property type="project" value="TreeGrafter"/>
</dbReference>
<evidence type="ECO:0000256" key="5">
    <source>
        <dbReference type="ARBA" id="ARBA00022833"/>
    </source>
</evidence>
<keyword evidence="9" id="KW-0539">Nucleus</keyword>
<dbReference type="GO" id="GO:0006351">
    <property type="term" value="P:DNA-templated transcription"/>
    <property type="evidence" value="ECO:0007669"/>
    <property type="project" value="InterPro"/>
</dbReference>
<dbReference type="InterPro" id="IPR051059">
    <property type="entry name" value="VerF-like"/>
</dbReference>
<reference evidence="15" key="1">
    <citation type="journal article" date="2017" name="Genome Biol.">
        <title>Comparative genomics reveals high biological diversity and specific adaptations in the industrially and medically important fungal genus Aspergillus.</title>
        <authorList>
            <person name="de Vries R.P."/>
            <person name="Riley R."/>
            <person name="Wiebenga A."/>
            <person name="Aguilar-Osorio G."/>
            <person name="Amillis S."/>
            <person name="Uchima C.A."/>
            <person name="Anderluh G."/>
            <person name="Asadollahi M."/>
            <person name="Askin M."/>
            <person name="Barry K."/>
            <person name="Battaglia E."/>
            <person name="Bayram O."/>
            <person name="Benocci T."/>
            <person name="Braus-Stromeyer S.A."/>
            <person name="Caldana C."/>
            <person name="Canovas D."/>
            <person name="Cerqueira G.C."/>
            <person name="Chen F."/>
            <person name="Chen W."/>
            <person name="Choi C."/>
            <person name="Clum A."/>
            <person name="Dos Santos R.A."/>
            <person name="Damasio A.R."/>
            <person name="Diallinas G."/>
            <person name="Emri T."/>
            <person name="Fekete E."/>
            <person name="Flipphi M."/>
            <person name="Freyberg S."/>
            <person name="Gallo A."/>
            <person name="Gournas C."/>
            <person name="Habgood R."/>
            <person name="Hainaut M."/>
            <person name="Harispe M.L."/>
            <person name="Henrissat B."/>
            <person name="Hilden K.S."/>
            <person name="Hope R."/>
            <person name="Hossain A."/>
            <person name="Karabika E."/>
            <person name="Karaffa L."/>
            <person name="Karanyi Z."/>
            <person name="Krasevec N."/>
            <person name="Kuo A."/>
            <person name="Kusch H."/>
            <person name="LaButti K."/>
            <person name="Lagendijk E.L."/>
            <person name="Lapidus A."/>
            <person name="Levasseur A."/>
            <person name="Lindquist E."/>
            <person name="Lipzen A."/>
            <person name="Logrieco A.F."/>
            <person name="MacCabe A."/>
            <person name="Maekelae M.R."/>
            <person name="Malavazi I."/>
            <person name="Melin P."/>
            <person name="Meyer V."/>
            <person name="Mielnichuk N."/>
            <person name="Miskei M."/>
            <person name="Molnar A.P."/>
            <person name="Mule G."/>
            <person name="Ngan C.Y."/>
            <person name="Orejas M."/>
            <person name="Orosz E."/>
            <person name="Ouedraogo J.P."/>
            <person name="Overkamp K.M."/>
            <person name="Park H.-S."/>
            <person name="Perrone G."/>
            <person name="Piumi F."/>
            <person name="Punt P.J."/>
            <person name="Ram A.F."/>
            <person name="Ramon A."/>
            <person name="Rauscher S."/>
            <person name="Record E."/>
            <person name="Riano-Pachon D.M."/>
            <person name="Robert V."/>
            <person name="Roehrig J."/>
            <person name="Ruller R."/>
            <person name="Salamov A."/>
            <person name="Salih N.S."/>
            <person name="Samson R.A."/>
            <person name="Sandor E."/>
            <person name="Sanguinetti M."/>
            <person name="Schuetze T."/>
            <person name="Sepcic K."/>
            <person name="Shelest E."/>
            <person name="Sherlock G."/>
            <person name="Sophianopoulou V."/>
            <person name="Squina F.M."/>
            <person name="Sun H."/>
            <person name="Susca A."/>
            <person name="Todd R.B."/>
            <person name="Tsang A."/>
            <person name="Unkles S.E."/>
            <person name="van de Wiele N."/>
            <person name="van Rossen-Uffink D."/>
            <person name="Oliveira J.V."/>
            <person name="Vesth T.C."/>
            <person name="Visser J."/>
            <person name="Yu J.-H."/>
            <person name="Zhou M."/>
            <person name="Andersen M.R."/>
            <person name="Archer D.B."/>
            <person name="Baker S.E."/>
            <person name="Benoit I."/>
            <person name="Brakhage A.A."/>
            <person name="Braus G.H."/>
            <person name="Fischer R."/>
            <person name="Frisvad J.C."/>
            <person name="Goldman G.H."/>
            <person name="Houbraken J."/>
            <person name="Oakley B."/>
            <person name="Pocsi I."/>
            <person name="Scazzocchio C."/>
            <person name="Seiboth B."/>
            <person name="vanKuyk P.A."/>
            <person name="Wortman J."/>
            <person name="Dyer P.S."/>
            <person name="Grigoriev I.V."/>
        </authorList>
    </citation>
    <scope>NUCLEOTIDE SEQUENCE [LARGE SCALE GENOMIC DNA]</scope>
    <source>
        <strain evidence="15">CBS 583.65</strain>
    </source>
</reference>
<dbReference type="AlphaFoldDB" id="A0A1L9Q1K7"/>
<keyword evidence="4 10" id="KW-0863">Zinc-finger</keyword>
<dbReference type="Gene3D" id="4.10.240.10">
    <property type="entry name" value="Zn(2)-C6 fungal-type DNA-binding domain"/>
    <property type="match status" value="1"/>
</dbReference>
<keyword evidence="15" id="KW-1185">Reference proteome</keyword>
<keyword evidence="3" id="KW-0677">Repeat</keyword>
<dbReference type="GeneID" id="63733956"/>
<comment type="subcellular location">
    <subcellularLocation>
        <location evidence="1">Nucleus</location>
    </subcellularLocation>
</comment>
<keyword evidence="8" id="KW-0804">Transcription</keyword>
<gene>
    <name evidence="14" type="ORF">ASPVEDRAFT_88892</name>
</gene>
<dbReference type="GO" id="GO:0008270">
    <property type="term" value="F:zinc ion binding"/>
    <property type="evidence" value="ECO:0007669"/>
    <property type="project" value="UniProtKB-KW"/>
</dbReference>
<evidence type="ECO:0000313" key="15">
    <source>
        <dbReference type="Proteomes" id="UP000184073"/>
    </source>
</evidence>
<evidence type="ECO:0000256" key="3">
    <source>
        <dbReference type="ARBA" id="ARBA00022737"/>
    </source>
</evidence>
<keyword evidence="5" id="KW-0862">Zinc</keyword>
<dbReference type="Pfam" id="PF04082">
    <property type="entry name" value="Fungal_trans"/>
    <property type="match status" value="1"/>
</dbReference>
<dbReference type="SUPFAM" id="SSF57701">
    <property type="entry name" value="Zn2/Cys6 DNA-binding domain"/>
    <property type="match status" value="1"/>
</dbReference>
<evidence type="ECO:0000313" key="14">
    <source>
        <dbReference type="EMBL" id="OJJ07653.1"/>
    </source>
</evidence>
<dbReference type="SMART" id="SM00066">
    <property type="entry name" value="GAL4"/>
    <property type="match status" value="1"/>
</dbReference>
<feature type="compositionally biased region" description="Basic and acidic residues" evidence="11">
    <location>
        <begin position="130"/>
        <end position="145"/>
    </location>
</feature>
<evidence type="ECO:0000259" key="13">
    <source>
        <dbReference type="PROSITE" id="PS50157"/>
    </source>
</evidence>
<dbReference type="PROSITE" id="PS00028">
    <property type="entry name" value="ZINC_FINGER_C2H2_1"/>
    <property type="match status" value="1"/>
</dbReference>